<evidence type="ECO:0000313" key="2">
    <source>
        <dbReference type="Proteomes" id="UP000198959"/>
    </source>
</evidence>
<protein>
    <submittedName>
        <fullName evidence="1">Uncharacterized protein</fullName>
    </submittedName>
</protein>
<keyword evidence="2" id="KW-1185">Reference proteome</keyword>
<dbReference type="AlphaFoldDB" id="A0A1C6T9F0"/>
<accession>A0A1C6T9F0</accession>
<dbReference type="Proteomes" id="UP000198959">
    <property type="component" value="Unassembled WGS sequence"/>
</dbReference>
<sequence>MSMIERIRNRRDANRRARAIEHALRSANSPAVRDELIAIAQRHMNLR</sequence>
<reference evidence="2" key="1">
    <citation type="submission" date="2016-06" db="EMBL/GenBank/DDBJ databases">
        <authorList>
            <person name="Varghese N."/>
            <person name="Submissions Spin"/>
        </authorList>
    </citation>
    <scope>NUCLEOTIDE SEQUENCE [LARGE SCALE GENOMIC DNA]</scope>
    <source>
        <strain evidence="2">DSM 43817</strain>
    </source>
</reference>
<dbReference type="EMBL" id="FMHW01000002">
    <property type="protein sequence ID" value="SCL38404.1"/>
    <property type="molecule type" value="Genomic_DNA"/>
</dbReference>
<organism evidence="1 2">
    <name type="scientific">Micromonospora pallida</name>
    <dbReference type="NCBI Taxonomy" id="145854"/>
    <lineage>
        <taxon>Bacteria</taxon>
        <taxon>Bacillati</taxon>
        <taxon>Actinomycetota</taxon>
        <taxon>Actinomycetes</taxon>
        <taxon>Micromonosporales</taxon>
        <taxon>Micromonosporaceae</taxon>
        <taxon>Micromonospora</taxon>
    </lineage>
</organism>
<dbReference type="RefSeq" id="WP_176738564.1">
    <property type="nucleotide sequence ID" value="NZ_FMHW01000002.1"/>
</dbReference>
<name>A0A1C6T9F0_9ACTN</name>
<gene>
    <name evidence="1" type="ORF">GA0074692_5000</name>
</gene>
<evidence type="ECO:0000313" key="1">
    <source>
        <dbReference type="EMBL" id="SCL38404.1"/>
    </source>
</evidence>
<proteinExistence type="predicted"/>
<dbReference type="STRING" id="145854.GA0074692_5000"/>